<dbReference type="Gene3D" id="3.40.366.10">
    <property type="entry name" value="Malonyl-Coenzyme A Acyl Carrier Protein, domain 2"/>
    <property type="match status" value="1"/>
</dbReference>
<evidence type="ECO:0000256" key="5">
    <source>
        <dbReference type="PIRSR" id="PIRSR000446-1"/>
    </source>
</evidence>
<feature type="active site" evidence="5">
    <location>
        <position position="201"/>
    </location>
</feature>
<dbReference type="EMBL" id="FWXI01000006">
    <property type="protein sequence ID" value="SMC67232.1"/>
    <property type="molecule type" value="Genomic_DNA"/>
</dbReference>
<dbReference type="SMART" id="SM00827">
    <property type="entry name" value="PKS_AT"/>
    <property type="match status" value="1"/>
</dbReference>
<comment type="similarity">
    <text evidence="4">Belongs to the fabD family.</text>
</comment>
<dbReference type="InterPro" id="IPR016035">
    <property type="entry name" value="Acyl_Trfase/lysoPLipase"/>
</dbReference>
<keyword evidence="1 4" id="KW-0808">Transferase</keyword>
<dbReference type="PIRSF" id="PIRSF000446">
    <property type="entry name" value="Mct"/>
    <property type="match status" value="1"/>
</dbReference>
<dbReference type="AlphaFoldDB" id="A0A1W2B3E3"/>
<name>A0A1W2B3E3_9FIRM</name>
<reference evidence="7 8" key="1">
    <citation type="submission" date="2017-04" db="EMBL/GenBank/DDBJ databases">
        <authorList>
            <person name="Afonso C.L."/>
            <person name="Miller P.J."/>
            <person name="Scott M.A."/>
            <person name="Spackman E."/>
            <person name="Goraichik I."/>
            <person name="Dimitrov K.M."/>
            <person name="Suarez D.L."/>
            <person name="Swayne D.E."/>
        </authorList>
    </citation>
    <scope>NUCLEOTIDE SEQUENCE [LARGE SCALE GENOMIC DNA]</scope>
    <source>
        <strain evidence="7 8">DSM 5090</strain>
    </source>
</reference>
<keyword evidence="2 4" id="KW-0012">Acyltransferase</keyword>
<feature type="active site" evidence="5">
    <location>
        <position position="91"/>
    </location>
</feature>
<organism evidence="7 8">
    <name type="scientific">Sporomusa malonica</name>
    <dbReference type="NCBI Taxonomy" id="112901"/>
    <lineage>
        <taxon>Bacteria</taxon>
        <taxon>Bacillati</taxon>
        <taxon>Bacillota</taxon>
        <taxon>Negativicutes</taxon>
        <taxon>Selenomonadales</taxon>
        <taxon>Sporomusaceae</taxon>
        <taxon>Sporomusa</taxon>
    </lineage>
</organism>
<evidence type="ECO:0000256" key="4">
    <source>
        <dbReference type="PIRNR" id="PIRNR000446"/>
    </source>
</evidence>
<dbReference type="InterPro" id="IPR016036">
    <property type="entry name" value="Malonyl_transacylase_ACP-bd"/>
</dbReference>
<protein>
    <recommendedName>
        <fullName evidence="4">Malonyl CoA-acyl carrier protein transacylase</fullName>
        <ecNumber evidence="4">2.3.1.39</ecNumber>
    </recommendedName>
</protein>
<sequence length="314" mass="33431">MGKLAFVFPGQGSQAVGMGKELYEKFDTVRAVFKSADEALGFSITDMCFNGPEEELKKTYNTQPAILTVSIACFEVLKQHGIKPDIVAGHSLGEYSALVAAGSLSFGDAVQLVRKRGQFMQDAVPLGEGSMAAIMGLDRAKVVEICQQVEAEVGVVQAVNFNCPGQIVIAGKTQAVEKANELLKAAGAKRAISLPVSAPFHSTLMQPAAQRLGNELDKISVKDAEIPVVANVNGQKVTQGATIKELLVKQAASPVLWEDCVAQIVSSGATTFVEVGPGKVLTGFTKKIAKEMETLNIEDAASLEKILDYFKEVR</sequence>
<dbReference type="InterPro" id="IPR001227">
    <property type="entry name" value="Ac_transferase_dom_sf"/>
</dbReference>
<dbReference type="InterPro" id="IPR050858">
    <property type="entry name" value="Mal-CoA-ACP_Trans/PKS_FabD"/>
</dbReference>
<evidence type="ECO:0000256" key="1">
    <source>
        <dbReference type="ARBA" id="ARBA00022679"/>
    </source>
</evidence>
<dbReference type="PANTHER" id="PTHR42681:SF1">
    <property type="entry name" value="MALONYL-COA-ACYL CARRIER PROTEIN TRANSACYLASE, MITOCHONDRIAL"/>
    <property type="match status" value="1"/>
</dbReference>
<evidence type="ECO:0000313" key="8">
    <source>
        <dbReference type="Proteomes" id="UP000192738"/>
    </source>
</evidence>
<dbReference type="STRING" id="112901.SAMN04488500_106276"/>
<keyword evidence="8" id="KW-1185">Reference proteome</keyword>
<dbReference type="EC" id="2.3.1.39" evidence="4"/>
<dbReference type="InterPro" id="IPR014043">
    <property type="entry name" value="Acyl_transferase_dom"/>
</dbReference>
<gene>
    <name evidence="7" type="ORF">SAMN04488500_106276</name>
</gene>
<dbReference type="GO" id="GO:0006633">
    <property type="term" value="P:fatty acid biosynthetic process"/>
    <property type="evidence" value="ECO:0007669"/>
    <property type="project" value="TreeGrafter"/>
</dbReference>
<evidence type="ECO:0000313" key="7">
    <source>
        <dbReference type="EMBL" id="SMC67232.1"/>
    </source>
</evidence>
<dbReference type="Proteomes" id="UP000192738">
    <property type="component" value="Unassembled WGS sequence"/>
</dbReference>
<dbReference type="PANTHER" id="PTHR42681">
    <property type="entry name" value="MALONYL-COA-ACYL CARRIER PROTEIN TRANSACYLASE, MITOCHONDRIAL"/>
    <property type="match status" value="1"/>
</dbReference>
<dbReference type="SUPFAM" id="SSF55048">
    <property type="entry name" value="Probable ACP-binding domain of malonyl-CoA ACP transacylase"/>
    <property type="match status" value="1"/>
</dbReference>
<dbReference type="Gene3D" id="3.30.70.250">
    <property type="entry name" value="Malonyl-CoA ACP transacylase, ACP-binding"/>
    <property type="match status" value="1"/>
</dbReference>
<dbReference type="InterPro" id="IPR004410">
    <property type="entry name" value="Malonyl_CoA-ACP_transAc_FabD"/>
</dbReference>
<evidence type="ECO:0000256" key="3">
    <source>
        <dbReference type="ARBA" id="ARBA00048462"/>
    </source>
</evidence>
<accession>A0A1W2B3E3</accession>
<dbReference type="OrthoDB" id="9805460at2"/>
<dbReference type="InterPro" id="IPR024925">
    <property type="entry name" value="Malonyl_CoA-ACP_transAc"/>
</dbReference>
<evidence type="ECO:0000256" key="2">
    <source>
        <dbReference type="ARBA" id="ARBA00023315"/>
    </source>
</evidence>
<dbReference type="Pfam" id="PF00698">
    <property type="entry name" value="Acyl_transf_1"/>
    <property type="match status" value="1"/>
</dbReference>
<comment type="catalytic activity">
    <reaction evidence="3 4">
        <text>holo-[ACP] + malonyl-CoA = malonyl-[ACP] + CoA</text>
        <dbReference type="Rhea" id="RHEA:41792"/>
        <dbReference type="Rhea" id="RHEA-COMP:9623"/>
        <dbReference type="Rhea" id="RHEA-COMP:9685"/>
        <dbReference type="ChEBI" id="CHEBI:57287"/>
        <dbReference type="ChEBI" id="CHEBI:57384"/>
        <dbReference type="ChEBI" id="CHEBI:64479"/>
        <dbReference type="ChEBI" id="CHEBI:78449"/>
        <dbReference type="EC" id="2.3.1.39"/>
    </reaction>
</comment>
<dbReference type="FunFam" id="3.30.70.250:FF:000001">
    <property type="entry name" value="Malonyl CoA-acyl carrier protein transacylase"/>
    <property type="match status" value="1"/>
</dbReference>
<dbReference type="GO" id="GO:0004314">
    <property type="term" value="F:[acyl-carrier-protein] S-malonyltransferase activity"/>
    <property type="evidence" value="ECO:0007669"/>
    <property type="project" value="UniProtKB-EC"/>
</dbReference>
<evidence type="ECO:0000259" key="6">
    <source>
        <dbReference type="SMART" id="SM00827"/>
    </source>
</evidence>
<dbReference type="NCBIfam" id="TIGR00128">
    <property type="entry name" value="fabD"/>
    <property type="match status" value="1"/>
</dbReference>
<dbReference type="RefSeq" id="WP_084575470.1">
    <property type="nucleotide sequence ID" value="NZ_CP155572.1"/>
</dbReference>
<dbReference type="GO" id="GO:0005829">
    <property type="term" value="C:cytosol"/>
    <property type="evidence" value="ECO:0007669"/>
    <property type="project" value="TreeGrafter"/>
</dbReference>
<dbReference type="SUPFAM" id="SSF52151">
    <property type="entry name" value="FabD/lysophospholipase-like"/>
    <property type="match status" value="1"/>
</dbReference>
<feature type="domain" description="Malonyl-CoA:ACP transacylase (MAT)" evidence="6">
    <location>
        <begin position="7"/>
        <end position="306"/>
    </location>
</feature>
<proteinExistence type="inferred from homology"/>